<name>A0A9X2ISA9_9MICO</name>
<dbReference type="InterPro" id="IPR025534">
    <property type="entry name" value="DUF4420"/>
</dbReference>
<dbReference type="AlphaFoldDB" id="A0A9X2ISA9"/>
<evidence type="ECO:0000313" key="2">
    <source>
        <dbReference type="Proteomes" id="UP001155240"/>
    </source>
</evidence>
<gene>
    <name evidence="1" type="ORF">NB037_12510</name>
</gene>
<keyword evidence="2" id="KW-1185">Reference proteome</keyword>
<organism evidence="1 2">
    <name type="scientific">Rathayibacter rubneri</name>
    <dbReference type="NCBI Taxonomy" id="2950106"/>
    <lineage>
        <taxon>Bacteria</taxon>
        <taxon>Bacillati</taxon>
        <taxon>Actinomycetota</taxon>
        <taxon>Actinomycetes</taxon>
        <taxon>Micrococcales</taxon>
        <taxon>Microbacteriaceae</taxon>
        <taxon>Rathayibacter</taxon>
    </lineage>
</organism>
<sequence length="319" mass="34676">MSSRSSTAGAWAVLGRPTESRFESYLLRAVGAKHVRAAIDEDGHRHLLVPIRTRPDRMPADGEAVAFDVSPLAFGDETGLVLDIACLDVTVHTEFDLLIDEVVDSIETLETAGASALDAVERWRRLLALQRPKRISFLEQMGLAAELMLLDRALAIDPTSAGAWRGPFREPHDFEFGGGCVEVKAMGDSTTVEIHGLAQLVEHEGRPLHLTLVEVFEAEDGATIIETARSIRDAYGVDLAKPLTAAHVDMDHDGAGFARFATGFVIVLRITPDTPHLAVSSNASRDDFSDVSYRIRTAALLPHSSGQDLDELLKEVLHA</sequence>
<evidence type="ECO:0000313" key="1">
    <source>
        <dbReference type="EMBL" id="MCM6763240.1"/>
    </source>
</evidence>
<proteinExistence type="predicted"/>
<dbReference type="Pfam" id="PF14390">
    <property type="entry name" value="DUF4420"/>
    <property type="match status" value="1"/>
</dbReference>
<reference evidence="1" key="1">
    <citation type="submission" date="2022-06" db="EMBL/GenBank/DDBJ databases">
        <title>Whole genome shotgun sequencing (WGS) of Rathayibacter sp. ZW T2_19, isolated from stored onions (Allium cepa).</title>
        <authorList>
            <person name="Stoll D.A."/>
            <person name="Huch M."/>
        </authorList>
    </citation>
    <scope>NUCLEOTIDE SEQUENCE</scope>
    <source>
        <strain evidence="1">ZW T2_19</strain>
    </source>
</reference>
<dbReference type="Proteomes" id="UP001155240">
    <property type="component" value="Unassembled WGS sequence"/>
</dbReference>
<dbReference type="EMBL" id="JAMRYM010000055">
    <property type="protein sequence ID" value="MCM6763240.1"/>
    <property type="molecule type" value="Genomic_DNA"/>
</dbReference>
<dbReference type="RefSeq" id="WP_251946228.1">
    <property type="nucleotide sequence ID" value="NZ_JAMRYM010000055.1"/>
</dbReference>
<accession>A0A9X2ISA9</accession>
<protein>
    <submittedName>
        <fullName evidence="1">PD-(D/E)XK motif protein</fullName>
    </submittedName>
</protein>
<comment type="caution">
    <text evidence="1">The sequence shown here is derived from an EMBL/GenBank/DDBJ whole genome shotgun (WGS) entry which is preliminary data.</text>
</comment>